<keyword evidence="3" id="KW-0472">Membrane</keyword>
<dbReference type="PANTHER" id="PTHR45621">
    <property type="entry name" value="OS01G0588500 PROTEIN-RELATED"/>
    <property type="match status" value="1"/>
</dbReference>
<keyword evidence="3" id="KW-1003">Cell membrane</keyword>
<dbReference type="SUPFAM" id="SSF56112">
    <property type="entry name" value="Protein kinase-like (PK-like)"/>
    <property type="match status" value="1"/>
</dbReference>
<evidence type="ECO:0000256" key="2">
    <source>
        <dbReference type="ARBA" id="ARBA00012513"/>
    </source>
</evidence>
<sequence>MGNCWCRWEPSIYRVSSNAKSESPKCESPSGKPRNDDRKLPSNPEEVEDLRRDSAANPLVAFTYDELKIITGNFRQDRLLGGGGFGSVYKGFITEELREGLEPLPVAVKVHDGDNSYQGHREWLAEVIFLGQLSHPNLVKLIGYCCEDEHRVLIYEYMARGSVENNLFSRVLLPLPWYVRMKIAFGAAKGLAFLHEAEKPVIYRDFKTSNILLDVEYNAKLSDFGLAKDGPMGDKTHVSTRIMGTYGYAAPEYIMTGHLTPRSDVYSFGVVLLELLTGRKSLDKSLPAREQNLADWALPLLKEKKKILNIIDPRLEGDYPIKGVHKAAMLAYHCLNRNPKARPLMRDIVDSLEPLQIPEEASNGKSVFTVISVSDGEIKRKEDSL</sequence>
<evidence type="ECO:0000256" key="7">
    <source>
        <dbReference type="ARBA" id="ARBA00022777"/>
    </source>
</evidence>
<evidence type="ECO:0000259" key="13">
    <source>
        <dbReference type="PROSITE" id="PS50011"/>
    </source>
</evidence>
<evidence type="ECO:0000256" key="6">
    <source>
        <dbReference type="ARBA" id="ARBA00022741"/>
    </source>
</evidence>
<accession>B9SBN3</accession>
<dbReference type="STRING" id="3988.B9SBN3"/>
<dbReference type="GO" id="GO:0006952">
    <property type="term" value="P:defense response"/>
    <property type="evidence" value="ECO:0007669"/>
    <property type="project" value="UniProtKB-KW"/>
</dbReference>
<proteinExistence type="inferred from homology"/>
<keyword evidence="6 10" id="KW-0547">Nucleotide-binding</keyword>
<evidence type="ECO:0000256" key="12">
    <source>
        <dbReference type="SAM" id="MobiDB-lite"/>
    </source>
</evidence>
<evidence type="ECO:0000256" key="1">
    <source>
        <dbReference type="ARBA" id="ARBA00004236"/>
    </source>
</evidence>
<keyword evidence="9 10" id="KW-0067">ATP-binding</keyword>
<protein>
    <recommendedName>
        <fullName evidence="2">non-specific serine/threonine protein kinase</fullName>
        <ecNumber evidence="2">2.7.11.1</ecNumber>
    </recommendedName>
</protein>
<evidence type="ECO:0000313" key="15">
    <source>
        <dbReference type="Proteomes" id="UP000008311"/>
    </source>
</evidence>
<dbReference type="EMBL" id="EQ973915">
    <property type="protein sequence ID" value="EEF38981.1"/>
    <property type="molecule type" value="Genomic_DNA"/>
</dbReference>
<dbReference type="EC" id="2.7.11.1" evidence="2"/>
<dbReference type="AlphaFoldDB" id="B9SBN3"/>
<keyword evidence="8" id="KW-0611">Plant defense</keyword>
<evidence type="ECO:0000256" key="10">
    <source>
        <dbReference type="PROSITE-ProRule" id="PRU10141"/>
    </source>
</evidence>
<dbReference type="GO" id="GO:0004674">
    <property type="term" value="F:protein serine/threonine kinase activity"/>
    <property type="evidence" value="ECO:0007669"/>
    <property type="project" value="UniProtKB-KW"/>
</dbReference>
<evidence type="ECO:0000313" key="14">
    <source>
        <dbReference type="EMBL" id="EEF38981.1"/>
    </source>
</evidence>
<keyword evidence="4 11" id="KW-0723">Serine/threonine-protein kinase</keyword>
<evidence type="ECO:0000256" key="11">
    <source>
        <dbReference type="RuleBase" id="RU000304"/>
    </source>
</evidence>
<dbReference type="Gene3D" id="1.10.510.10">
    <property type="entry name" value="Transferase(Phosphotransferase) domain 1"/>
    <property type="match status" value="1"/>
</dbReference>
<dbReference type="InterPro" id="IPR017441">
    <property type="entry name" value="Protein_kinase_ATP_BS"/>
</dbReference>
<dbReference type="InterPro" id="IPR050823">
    <property type="entry name" value="Plant_Ser_Thr_Prot_Kinase"/>
</dbReference>
<evidence type="ECO:0000256" key="3">
    <source>
        <dbReference type="ARBA" id="ARBA00022475"/>
    </source>
</evidence>
<evidence type="ECO:0000256" key="5">
    <source>
        <dbReference type="ARBA" id="ARBA00022679"/>
    </source>
</evidence>
<dbReference type="PROSITE" id="PS50011">
    <property type="entry name" value="PROTEIN_KINASE_DOM"/>
    <property type="match status" value="1"/>
</dbReference>
<evidence type="ECO:0000256" key="8">
    <source>
        <dbReference type="ARBA" id="ARBA00022821"/>
    </source>
</evidence>
<keyword evidence="5" id="KW-0808">Transferase</keyword>
<reference evidence="15" key="1">
    <citation type="journal article" date="2010" name="Nat. Biotechnol.">
        <title>Draft genome sequence of the oilseed species Ricinus communis.</title>
        <authorList>
            <person name="Chan A.P."/>
            <person name="Crabtree J."/>
            <person name="Zhao Q."/>
            <person name="Lorenzi H."/>
            <person name="Orvis J."/>
            <person name="Puiu D."/>
            <person name="Melake-Berhan A."/>
            <person name="Jones K.M."/>
            <person name="Redman J."/>
            <person name="Chen G."/>
            <person name="Cahoon E.B."/>
            <person name="Gedil M."/>
            <person name="Stanke M."/>
            <person name="Haas B.J."/>
            <person name="Wortman J.R."/>
            <person name="Fraser-Liggett C.M."/>
            <person name="Ravel J."/>
            <person name="Rabinowicz P.D."/>
        </authorList>
    </citation>
    <scope>NUCLEOTIDE SEQUENCE [LARGE SCALE GENOMIC DNA]</scope>
    <source>
        <strain evidence="15">cv. Hale</strain>
    </source>
</reference>
<organism evidence="14 15">
    <name type="scientific">Ricinus communis</name>
    <name type="common">Castor bean</name>
    <dbReference type="NCBI Taxonomy" id="3988"/>
    <lineage>
        <taxon>Eukaryota</taxon>
        <taxon>Viridiplantae</taxon>
        <taxon>Streptophyta</taxon>
        <taxon>Embryophyta</taxon>
        <taxon>Tracheophyta</taxon>
        <taxon>Spermatophyta</taxon>
        <taxon>Magnoliopsida</taxon>
        <taxon>eudicotyledons</taxon>
        <taxon>Gunneridae</taxon>
        <taxon>Pentapetalae</taxon>
        <taxon>rosids</taxon>
        <taxon>fabids</taxon>
        <taxon>Malpighiales</taxon>
        <taxon>Euphorbiaceae</taxon>
        <taxon>Acalyphoideae</taxon>
        <taxon>Acalypheae</taxon>
        <taxon>Ricinus</taxon>
    </lineage>
</organism>
<dbReference type="Gene3D" id="3.30.200.20">
    <property type="entry name" value="Phosphorylase Kinase, domain 1"/>
    <property type="match status" value="1"/>
</dbReference>
<dbReference type="OrthoDB" id="4062651at2759"/>
<dbReference type="FunFam" id="3.30.200.20:FF:000228">
    <property type="entry name" value="Serine/threonine-protein kinase BIK1"/>
    <property type="match status" value="1"/>
</dbReference>
<dbReference type="InParanoid" id="B9SBN3"/>
<dbReference type="InterPro" id="IPR011009">
    <property type="entry name" value="Kinase-like_dom_sf"/>
</dbReference>
<comment type="subcellular location">
    <subcellularLocation>
        <location evidence="1">Cell membrane</location>
    </subcellularLocation>
</comment>
<gene>
    <name evidence="14" type="ORF">RCOM_0342890</name>
</gene>
<dbReference type="GO" id="GO:0005886">
    <property type="term" value="C:plasma membrane"/>
    <property type="evidence" value="ECO:0007669"/>
    <property type="project" value="UniProtKB-SubCell"/>
</dbReference>
<dbReference type="PROSITE" id="PS00108">
    <property type="entry name" value="PROTEIN_KINASE_ST"/>
    <property type="match status" value="1"/>
</dbReference>
<dbReference type="KEGG" id="rcu:8282160"/>
<name>B9SBN3_RICCO</name>
<dbReference type="eggNOG" id="KOG1187">
    <property type="taxonomic scope" value="Eukaryota"/>
</dbReference>
<evidence type="ECO:0000256" key="9">
    <source>
        <dbReference type="ARBA" id="ARBA00022840"/>
    </source>
</evidence>
<dbReference type="FunCoup" id="B9SBN3">
    <property type="interactions" value="2174"/>
</dbReference>
<dbReference type="Pfam" id="PF07714">
    <property type="entry name" value="PK_Tyr_Ser-Thr"/>
    <property type="match status" value="1"/>
</dbReference>
<dbReference type="Proteomes" id="UP000008311">
    <property type="component" value="Unassembled WGS sequence"/>
</dbReference>
<dbReference type="PROSITE" id="PS00107">
    <property type="entry name" value="PROTEIN_KINASE_ATP"/>
    <property type="match status" value="1"/>
</dbReference>
<feature type="region of interest" description="Disordered" evidence="12">
    <location>
        <begin position="17"/>
        <end position="50"/>
    </location>
</feature>
<dbReference type="InterPro" id="IPR000719">
    <property type="entry name" value="Prot_kinase_dom"/>
</dbReference>
<feature type="binding site" evidence="10">
    <location>
        <position position="109"/>
    </location>
    <ligand>
        <name>ATP</name>
        <dbReference type="ChEBI" id="CHEBI:30616"/>
    </ligand>
</feature>
<feature type="domain" description="Protein kinase" evidence="13">
    <location>
        <begin position="74"/>
        <end position="356"/>
    </location>
</feature>
<keyword evidence="7 14" id="KW-0418">Kinase</keyword>
<keyword evidence="15" id="KW-1185">Reference proteome</keyword>
<dbReference type="FunFam" id="1.10.510.10:FF:000258">
    <property type="entry name" value="Probable serine/threonine-protein kinase PBL8"/>
    <property type="match status" value="1"/>
</dbReference>
<evidence type="ECO:0000256" key="4">
    <source>
        <dbReference type="ARBA" id="ARBA00022527"/>
    </source>
</evidence>
<comment type="similarity">
    <text evidence="11">Belongs to the protein kinase superfamily.</text>
</comment>
<dbReference type="InterPro" id="IPR008271">
    <property type="entry name" value="Ser/Thr_kinase_AS"/>
</dbReference>
<dbReference type="InterPro" id="IPR001245">
    <property type="entry name" value="Ser-Thr/Tyr_kinase_cat_dom"/>
</dbReference>
<dbReference type="GO" id="GO:0005524">
    <property type="term" value="F:ATP binding"/>
    <property type="evidence" value="ECO:0007669"/>
    <property type="project" value="UniProtKB-UniRule"/>
</dbReference>